<gene>
    <name evidence="1" type="ORF">BU25DRAFT_301328</name>
</gene>
<keyword evidence="2" id="KW-1185">Reference proteome</keyword>
<evidence type="ECO:0000313" key="1">
    <source>
        <dbReference type="EMBL" id="KAF2625652.1"/>
    </source>
</evidence>
<sequence length="84" mass="9605">ATHTLQPLDVVCFKPLAQNYSIELDNYNQRSQGRAPVKKSNFFSLFWPAWVKTFTETLVLIAFRATGIYPPNADVILTRFKTPT</sequence>
<feature type="non-terminal residue" evidence="1">
    <location>
        <position position="1"/>
    </location>
</feature>
<dbReference type="EMBL" id="MU006724">
    <property type="protein sequence ID" value="KAF2625652.1"/>
    <property type="molecule type" value="Genomic_DNA"/>
</dbReference>
<dbReference type="Proteomes" id="UP000799754">
    <property type="component" value="Unassembled WGS sequence"/>
</dbReference>
<evidence type="ECO:0000313" key="2">
    <source>
        <dbReference type="Proteomes" id="UP000799754"/>
    </source>
</evidence>
<feature type="non-terminal residue" evidence="1">
    <location>
        <position position="84"/>
    </location>
</feature>
<protein>
    <submittedName>
        <fullName evidence="1">Uncharacterized protein</fullName>
    </submittedName>
</protein>
<organism evidence="1 2">
    <name type="scientific">Macroventuria anomochaeta</name>
    <dbReference type="NCBI Taxonomy" id="301207"/>
    <lineage>
        <taxon>Eukaryota</taxon>
        <taxon>Fungi</taxon>
        <taxon>Dikarya</taxon>
        <taxon>Ascomycota</taxon>
        <taxon>Pezizomycotina</taxon>
        <taxon>Dothideomycetes</taxon>
        <taxon>Pleosporomycetidae</taxon>
        <taxon>Pleosporales</taxon>
        <taxon>Pleosporineae</taxon>
        <taxon>Didymellaceae</taxon>
        <taxon>Macroventuria</taxon>
    </lineage>
</organism>
<reference evidence="1" key="1">
    <citation type="journal article" date="2020" name="Stud. Mycol.">
        <title>101 Dothideomycetes genomes: a test case for predicting lifestyles and emergence of pathogens.</title>
        <authorList>
            <person name="Haridas S."/>
            <person name="Albert R."/>
            <person name="Binder M."/>
            <person name="Bloem J."/>
            <person name="Labutti K."/>
            <person name="Salamov A."/>
            <person name="Andreopoulos B."/>
            <person name="Baker S."/>
            <person name="Barry K."/>
            <person name="Bills G."/>
            <person name="Bluhm B."/>
            <person name="Cannon C."/>
            <person name="Castanera R."/>
            <person name="Culley D."/>
            <person name="Daum C."/>
            <person name="Ezra D."/>
            <person name="Gonzalez J."/>
            <person name="Henrissat B."/>
            <person name="Kuo A."/>
            <person name="Liang C."/>
            <person name="Lipzen A."/>
            <person name="Lutzoni F."/>
            <person name="Magnuson J."/>
            <person name="Mondo S."/>
            <person name="Nolan M."/>
            <person name="Ohm R."/>
            <person name="Pangilinan J."/>
            <person name="Park H.-J."/>
            <person name="Ramirez L."/>
            <person name="Alfaro M."/>
            <person name="Sun H."/>
            <person name="Tritt A."/>
            <person name="Yoshinaga Y."/>
            <person name="Zwiers L.-H."/>
            <person name="Turgeon B."/>
            <person name="Goodwin S."/>
            <person name="Spatafora J."/>
            <person name="Crous P."/>
            <person name="Grigoriev I."/>
        </authorList>
    </citation>
    <scope>NUCLEOTIDE SEQUENCE</scope>
    <source>
        <strain evidence="1">CBS 525.71</strain>
    </source>
</reference>
<name>A0ACB6RVB6_9PLEO</name>
<proteinExistence type="predicted"/>
<comment type="caution">
    <text evidence="1">The sequence shown here is derived from an EMBL/GenBank/DDBJ whole genome shotgun (WGS) entry which is preliminary data.</text>
</comment>
<accession>A0ACB6RVB6</accession>